<comment type="caution">
    <text evidence="2">The sequence shown here is derived from an EMBL/GenBank/DDBJ whole genome shotgun (WGS) entry which is preliminary data.</text>
</comment>
<evidence type="ECO:0000313" key="2">
    <source>
        <dbReference type="EMBL" id="TFI57443.1"/>
    </source>
</evidence>
<dbReference type="AlphaFoldDB" id="A0A4Y8ZN35"/>
<dbReference type="Proteomes" id="UP000298213">
    <property type="component" value="Unassembled WGS sequence"/>
</dbReference>
<dbReference type="RefSeq" id="WP_135088080.1">
    <property type="nucleotide sequence ID" value="NZ_SPDV01000030.1"/>
</dbReference>
<keyword evidence="1" id="KW-0732">Signal</keyword>
<evidence type="ECO:0000313" key="3">
    <source>
        <dbReference type="Proteomes" id="UP000298213"/>
    </source>
</evidence>
<gene>
    <name evidence="2" type="ORF">E2493_14610</name>
</gene>
<proteinExistence type="predicted"/>
<feature type="signal peptide" evidence="1">
    <location>
        <begin position="1"/>
        <end position="18"/>
    </location>
</feature>
<accession>A0A4Y8ZN35</accession>
<name>A0A4Y8ZN35_9SPHN</name>
<evidence type="ECO:0000256" key="1">
    <source>
        <dbReference type="SAM" id="SignalP"/>
    </source>
</evidence>
<organism evidence="2 3">
    <name type="scientific">Sphingomonas parva</name>
    <dbReference type="NCBI Taxonomy" id="2555898"/>
    <lineage>
        <taxon>Bacteria</taxon>
        <taxon>Pseudomonadati</taxon>
        <taxon>Pseudomonadota</taxon>
        <taxon>Alphaproteobacteria</taxon>
        <taxon>Sphingomonadales</taxon>
        <taxon>Sphingomonadaceae</taxon>
        <taxon>Sphingomonas</taxon>
    </lineage>
</organism>
<sequence>MRVFLLALLIATTGAASASEPFASEEDAARAVAELGPAWRDQSAPPQDFASRIDPSPAMALVRQSPRKRRLFYAGKRAVDLEWNRAGALDRIGLYDPGCWQGDRRRAFSILLRHVGGDARNLPLLVSAATHVFDADHLPGLTIGVAPQRTIHLRRTSRTSGCSIEMRRETNRAI</sequence>
<keyword evidence="3" id="KW-1185">Reference proteome</keyword>
<evidence type="ECO:0008006" key="4">
    <source>
        <dbReference type="Google" id="ProtNLM"/>
    </source>
</evidence>
<reference evidence="2 3" key="1">
    <citation type="submission" date="2019-03" db="EMBL/GenBank/DDBJ databases">
        <title>Genome sequence of Sphingomonas sp. 17J27-24.</title>
        <authorList>
            <person name="Kim M."/>
            <person name="Maeng S."/>
            <person name="Sathiyaraj S."/>
        </authorList>
    </citation>
    <scope>NUCLEOTIDE SEQUENCE [LARGE SCALE GENOMIC DNA]</scope>
    <source>
        <strain evidence="2 3">17J27-24</strain>
    </source>
</reference>
<feature type="chain" id="PRO_5021482077" description="Lytic transglycosylase domain-containing protein" evidence="1">
    <location>
        <begin position="19"/>
        <end position="174"/>
    </location>
</feature>
<protein>
    <recommendedName>
        <fullName evidence="4">Lytic transglycosylase domain-containing protein</fullName>
    </recommendedName>
</protein>
<dbReference type="EMBL" id="SPDV01000030">
    <property type="protein sequence ID" value="TFI57443.1"/>
    <property type="molecule type" value="Genomic_DNA"/>
</dbReference>